<proteinExistence type="predicted"/>
<dbReference type="RefSeq" id="WP_189212784.1">
    <property type="nucleotide sequence ID" value="NZ_BMRB01000004.1"/>
</dbReference>
<dbReference type="EMBL" id="BMRB01000004">
    <property type="protein sequence ID" value="GGS46891.1"/>
    <property type="molecule type" value="Genomic_DNA"/>
</dbReference>
<comment type="caution">
    <text evidence="2">The sequence shown here is derived from an EMBL/GenBank/DDBJ whole genome shotgun (WGS) entry which is preliminary data.</text>
</comment>
<dbReference type="Proteomes" id="UP000660680">
    <property type="component" value="Unassembled WGS sequence"/>
</dbReference>
<dbReference type="Pfam" id="PF25547">
    <property type="entry name" value="WXG100_2"/>
    <property type="match status" value="1"/>
</dbReference>
<dbReference type="InterPro" id="IPR036689">
    <property type="entry name" value="ESAT-6-like_sf"/>
</dbReference>
<evidence type="ECO:0000313" key="2">
    <source>
        <dbReference type="EMBL" id="GGS46891.1"/>
    </source>
</evidence>
<dbReference type="InterPro" id="IPR038332">
    <property type="entry name" value="PPE_sf"/>
</dbReference>
<name>A0A918LH81_9PSEU</name>
<feature type="domain" description="Outer membrane channel protein CpnT-like N-terminal" evidence="1">
    <location>
        <begin position="86"/>
        <end position="204"/>
    </location>
</feature>
<reference evidence="2" key="2">
    <citation type="submission" date="2020-09" db="EMBL/GenBank/DDBJ databases">
        <authorList>
            <person name="Sun Q."/>
            <person name="Ohkuma M."/>
        </authorList>
    </citation>
    <scope>NUCLEOTIDE SEQUENCE</scope>
    <source>
        <strain evidence="2">JCM 3276</strain>
    </source>
</reference>
<keyword evidence="3" id="KW-1185">Reference proteome</keyword>
<gene>
    <name evidence="2" type="ORF">GCM10010171_47620</name>
</gene>
<dbReference type="SUPFAM" id="SSF140453">
    <property type="entry name" value="EsxAB dimer-like"/>
    <property type="match status" value="1"/>
</dbReference>
<dbReference type="AlphaFoldDB" id="A0A918LH81"/>
<dbReference type="InterPro" id="IPR057746">
    <property type="entry name" value="CpnT-like_N"/>
</dbReference>
<dbReference type="Gene3D" id="1.20.1260.20">
    <property type="entry name" value="PPE superfamily"/>
    <property type="match status" value="1"/>
</dbReference>
<accession>A0A918LH81</accession>
<organism evidence="2 3">
    <name type="scientific">Actinokineospora fastidiosa</name>
    <dbReference type="NCBI Taxonomy" id="1816"/>
    <lineage>
        <taxon>Bacteria</taxon>
        <taxon>Bacillati</taxon>
        <taxon>Actinomycetota</taxon>
        <taxon>Actinomycetes</taxon>
        <taxon>Pseudonocardiales</taxon>
        <taxon>Pseudonocardiaceae</taxon>
        <taxon>Actinokineospora</taxon>
    </lineage>
</organism>
<reference evidence="2" key="1">
    <citation type="journal article" date="2014" name="Int. J. Syst. Evol. Microbiol.">
        <title>Complete genome sequence of Corynebacterium casei LMG S-19264T (=DSM 44701T), isolated from a smear-ripened cheese.</title>
        <authorList>
            <consortium name="US DOE Joint Genome Institute (JGI-PGF)"/>
            <person name="Walter F."/>
            <person name="Albersmeier A."/>
            <person name="Kalinowski J."/>
            <person name="Ruckert C."/>
        </authorList>
    </citation>
    <scope>NUCLEOTIDE SEQUENCE</scope>
    <source>
        <strain evidence="2">JCM 3276</strain>
    </source>
</reference>
<protein>
    <recommendedName>
        <fullName evidence="1">Outer membrane channel protein CpnT-like N-terminal domain-containing protein</fullName>
    </recommendedName>
</protein>
<evidence type="ECO:0000313" key="3">
    <source>
        <dbReference type="Proteomes" id="UP000660680"/>
    </source>
</evidence>
<sequence length="262" mass="26492">MAMSPYTNHTSTAAADHPLQSALTELASIAGSVRGKDWLDGEISGDGSLEALRSSASPLSGLDSAGLGWLTSFVSFLEEPLHHLRGNPDSLSSGAQGFEGAGTEITAAADTYRQSTTQDTEDWSGQAASGYREAGARFADGVGALGEGSGTVASAISGAAEVVAQVVGIVSGLVVEAVGRMAPIMSQAVAAAPVTFGQSIVAAIPQCVQIAVDYGQRIAGKLAALLSSGENLLKLIDGALAVMDLVKQVLSQISSQSTKGEQ</sequence>
<evidence type="ECO:0000259" key="1">
    <source>
        <dbReference type="Pfam" id="PF25547"/>
    </source>
</evidence>